<protein>
    <submittedName>
        <fullName evidence="7">Glycosyltransferase</fullName>
    </submittedName>
</protein>
<dbReference type="InterPro" id="IPR029044">
    <property type="entry name" value="Nucleotide-diphossugar_trans"/>
</dbReference>
<evidence type="ECO:0000256" key="5">
    <source>
        <dbReference type="ARBA" id="ARBA00023136"/>
    </source>
</evidence>
<proteinExistence type="predicted"/>
<keyword evidence="2" id="KW-1003">Cell membrane</keyword>
<dbReference type="NCBIfam" id="TIGR04283">
    <property type="entry name" value="glyco_like_mftF"/>
    <property type="match status" value="1"/>
</dbReference>
<keyword evidence="3" id="KW-0328">Glycosyltransferase</keyword>
<keyword evidence="4 7" id="KW-0808">Transferase</keyword>
<dbReference type="AlphaFoldDB" id="A0A418PSM4"/>
<sequence>MRISVIIPVFNEAQNLRVLIPFLRQYGGDFIVDLIVVDGGSTDDSCQVAESLGAYVLHSEIKSRAVQMNLGAGHAKGNTLFFVHADTRPLKSFAEDIQKALIKGYKAGCFRYRFDSPSTLLKFNSWFTQFNGVFSGGGDQTLFITRDFFNTLGGYDSGFCLMEDFELVRRIKRKAKFHIIQKSMTVSARKYENNSWLRVQLVNLFVFVLFYFGTKPEKLKKLYSTLLNYGSNS</sequence>
<reference evidence="7 8" key="1">
    <citation type="submission" date="2018-09" db="EMBL/GenBank/DDBJ databases">
        <authorList>
            <person name="Wang X."/>
            <person name="Du Z."/>
        </authorList>
    </citation>
    <scope>NUCLEOTIDE SEQUENCE [LARGE SCALE GENOMIC DNA]</scope>
    <source>
        <strain evidence="7 8">N3</strain>
    </source>
</reference>
<dbReference type="OrthoDB" id="9810303at2"/>
<comment type="caution">
    <text evidence="7">The sequence shown here is derived from an EMBL/GenBank/DDBJ whole genome shotgun (WGS) entry which is preliminary data.</text>
</comment>
<dbReference type="EMBL" id="QXML01000004">
    <property type="protein sequence ID" value="RIW15927.1"/>
    <property type="molecule type" value="Genomic_DNA"/>
</dbReference>
<dbReference type="InterPro" id="IPR026461">
    <property type="entry name" value="Trfase_2_rSAM/seldom_assoc"/>
</dbReference>
<feature type="domain" description="Glycosyltransferase 2-like" evidence="6">
    <location>
        <begin position="4"/>
        <end position="133"/>
    </location>
</feature>
<dbReference type="Proteomes" id="UP000283522">
    <property type="component" value="Unassembled WGS sequence"/>
</dbReference>
<dbReference type="Gene3D" id="3.90.550.10">
    <property type="entry name" value="Spore Coat Polysaccharide Biosynthesis Protein SpsA, Chain A"/>
    <property type="match status" value="1"/>
</dbReference>
<comment type="subcellular location">
    <subcellularLocation>
        <location evidence="1">Cell membrane</location>
    </subcellularLocation>
</comment>
<dbReference type="SUPFAM" id="SSF53448">
    <property type="entry name" value="Nucleotide-diphospho-sugar transferases"/>
    <property type="match status" value="1"/>
</dbReference>
<dbReference type="InterPro" id="IPR001173">
    <property type="entry name" value="Glyco_trans_2-like"/>
</dbReference>
<dbReference type="CDD" id="cd02522">
    <property type="entry name" value="GT_2_like_a"/>
    <property type="match status" value="1"/>
</dbReference>
<dbReference type="PANTHER" id="PTHR43646">
    <property type="entry name" value="GLYCOSYLTRANSFERASE"/>
    <property type="match status" value="1"/>
</dbReference>
<evidence type="ECO:0000256" key="4">
    <source>
        <dbReference type="ARBA" id="ARBA00022679"/>
    </source>
</evidence>
<dbReference type="Pfam" id="PF00535">
    <property type="entry name" value="Glycos_transf_2"/>
    <property type="match status" value="1"/>
</dbReference>
<dbReference type="GO" id="GO:0016757">
    <property type="term" value="F:glycosyltransferase activity"/>
    <property type="evidence" value="ECO:0007669"/>
    <property type="project" value="UniProtKB-KW"/>
</dbReference>
<evidence type="ECO:0000313" key="7">
    <source>
        <dbReference type="EMBL" id="RIW15927.1"/>
    </source>
</evidence>
<organism evidence="7 8">
    <name type="scientific">Algoriphagus lacus</name>
    <dbReference type="NCBI Taxonomy" id="2056311"/>
    <lineage>
        <taxon>Bacteria</taxon>
        <taxon>Pseudomonadati</taxon>
        <taxon>Bacteroidota</taxon>
        <taxon>Cytophagia</taxon>
        <taxon>Cytophagales</taxon>
        <taxon>Cyclobacteriaceae</taxon>
        <taxon>Algoriphagus</taxon>
    </lineage>
</organism>
<keyword evidence="5" id="KW-0472">Membrane</keyword>
<accession>A0A418PSM4</accession>
<keyword evidence="8" id="KW-1185">Reference proteome</keyword>
<dbReference type="GO" id="GO:0005886">
    <property type="term" value="C:plasma membrane"/>
    <property type="evidence" value="ECO:0007669"/>
    <property type="project" value="UniProtKB-SubCell"/>
</dbReference>
<evidence type="ECO:0000259" key="6">
    <source>
        <dbReference type="Pfam" id="PF00535"/>
    </source>
</evidence>
<evidence type="ECO:0000256" key="2">
    <source>
        <dbReference type="ARBA" id="ARBA00022475"/>
    </source>
</evidence>
<evidence type="ECO:0000256" key="1">
    <source>
        <dbReference type="ARBA" id="ARBA00004236"/>
    </source>
</evidence>
<evidence type="ECO:0000256" key="3">
    <source>
        <dbReference type="ARBA" id="ARBA00022676"/>
    </source>
</evidence>
<evidence type="ECO:0000313" key="8">
    <source>
        <dbReference type="Proteomes" id="UP000283522"/>
    </source>
</evidence>
<dbReference type="PANTHER" id="PTHR43646:SF2">
    <property type="entry name" value="GLYCOSYLTRANSFERASE 2-LIKE DOMAIN-CONTAINING PROTEIN"/>
    <property type="match status" value="1"/>
</dbReference>
<name>A0A418PSM4_9BACT</name>
<gene>
    <name evidence="7" type="ORF">D0X99_10440</name>
</gene>